<dbReference type="Proteomes" id="UP000037122">
    <property type="component" value="Unassembled WGS sequence"/>
</dbReference>
<feature type="compositionally biased region" description="Low complexity" evidence="1">
    <location>
        <begin position="184"/>
        <end position="201"/>
    </location>
</feature>
<evidence type="ECO:0000256" key="1">
    <source>
        <dbReference type="SAM" id="MobiDB-lite"/>
    </source>
</evidence>
<feature type="compositionally biased region" description="Polar residues" evidence="1">
    <location>
        <begin position="215"/>
        <end position="233"/>
    </location>
</feature>
<dbReference type="VEuPathDB" id="FungiDB:CJI96_0004789"/>
<evidence type="ECO:0000313" key="3">
    <source>
        <dbReference type="Proteomes" id="UP000037122"/>
    </source>
</evidence>
<dbReference type="VEuPathDB" id="FungiDB:B9J08_005439"/>
<evidence type="ECO:0000313" key="2">
    <source>
        <dbReference type="EMBL" id="KND96858.1"/>
    </source>
</evidence>
<proteinExistence type="predicted"/>
<protein>
    <submittedName>
        <fullName evidence="2">Uncharacterized protein</fullName>
    </submittedName>
</protein>
<organism evidence="2 3">
    <name type="scientific">Candidozyma auris</name>
    <name type="common">Yeast</name>
    <name type="synonym">Candida auris</name>
    <dbReference type="NCBI Taxonomy" id="498019"/>
    <lineage>
        <taxon>Eukaryota</taxon>
        <taxon>Fungi</taxon>
        <taxon>Dikarya</taxon>
        <taxon>Ascomycota</taxon>
        <taxon>Saccharomycotina</taxon>
        <taxon>Pichiomycetes</taxon>
        <taxon>Metschnikowiaceae</taxon>
        <taxon>Candidozyma</taxon>
    </lineage>
</organism>
<sequence>MQAPSMVSGRRQVDIDRDRITVLLLINVQLLKKAYQMYVSFLSNPQALQLLAPQGRQQVLEQYSNLNRRLQCNLSVLLYINDTYHNKAAAQQPNRLQFPVILSAPAELPELRQLYKRLQDLYPEALQFLKVKLQQMKQQQEMQRPGMVQHPLQQQQLQMQQLSQQPQQHPQRPMPSTNLLQQLQAPQLQQQPQQQQLPQHQSPYDQFAMRSNTEVSQANRAGSGAKPSSQQRQKAMDMAQSKSFMGPPKDDFVTFNNNNNSNHMNTNGNDGVFPGLFANDNNDGMPMNMLSISPQQILQQQQNGGGDGGNDFMMDFY</sequence>
<reference evidence="3" key="1">
    <citation type="journal article" date="2015" name="BMC Genomics">
        <title>Draft genome of a commonly misdiagnosed multidrug resistant pathogen Candida auris.</title>
        <authorList>
            <person name="Chatterjee S."/>
            <person name="Alampalli S.V."/>
            <person name="Nageshan R.K."/>
            <person name="Chettiar S.T."/>
            <person name="Joshi S."/>
            <person name="Tatu U.S."/>
        </authorList>
    </citation>
    <scope>NUCLEOTIDE SEQUENCE [LARGE SCALE GENOMIC DNA]</scope>
    <source>
        <strain evidence="3">6684</strain>
    </source>
</reference>
<dbReference type="VEuPathDB" id="FungiDB:QG37_06728"/>
<gene>
    <name evidence="2" type="ORF">QG37_06728</name>
</gene>
<dbReference type="VEuPathDB" id="FungiDB:CJJ07_001747"/>
<comment type="caution">
    <text evidence="2">The sequence shown here is derived from an EMBL/GenBank/DDBJ whole genome shotgun (WGS) entry which is preliminary data.</text>
</comment>
<name>A0A0L0NS33_CANAR</name>
<feature type="region of interest" description="Disordered" evidence="1">
    <location>
        <begin position="141"/>
        <end position="176"/>
    </location>
</feature>
<dbReference type="VEuPathDB" id="FungiDB:CJJ09_003906"/>
<feature type="region of interest" description="Disordered" evidence="1">
    <location>
        <begin position="215"/>
        <end position="241"/>
    </location>
</feature>
<feature type="region of interest" description="Disordered" evidence="1">
    <location>
        <begin position="184"/>
        <end position="203"/>
    </location>
</feature>
<dbReference type="VEuPathDB" id="FungiDB:CJI97_005522"/>
<dbReference type="EMBL" id="LGST01000048">
    <property type="protein sequence ID" value="KND96858.1"/>
    <property type="molecule type" value="Genomic_DNA"/>
</dbReference>
<dbReference type="AlphaFoldDB" id="A0A0L0NS33"/>
<accession>A0A0L0NS33</accession>